<organism evidence="1 2">
    <name type="scientific">Dactylosporangium fulvum</name>
    <dbReference type="NCBI Taxonomy" id="53359"/>
    <lineage>
        <taxon>Bacteria</taxon>
        <taxon>Bacillati</taxon>
        <taxon>Actinomycetota</taxon>
        <taxon>Actinomycetes</taxon>
        <taxon>Micromonosporales</taxon>
        <taxon>Micromonosporaceae</taxon>
        <taxon>Dactylosporangium</taxon>
    </lineage>
</organism>
<gene>
    <name evidence="1" type="ORF">Dfulv_27600</name>
</gene>
<reference evidence="1" key="1">
    <citation type="submission" date="2021-04" db="EMBL/GenBank/DDBJ databases">
        <authorList>
            <person name="Hartkoorn R.C."/>
            <person name="Beaudoing E."/>
            <person name="Hot D."/>
        </authorList>
    </citation>
    <scope>NUCLEOTIDE SEQUENCE</scope>
    <source>
        <strain evidence="1">NRRL B-16292</strain>
    </source>
</reference>
<name>A0ABY5VML4_9ACTN</name>
<sequence>MRSGEPLNRVVVVVDGDEYELHDLPGGGVLRGGFVFRRNRNHRHVTTAAAGGVARNRMLSAAPVSPGRSRKP</sequence>
<protein>
    <submittedName>
        <fullName evidence="1">Uncharacterized protein</fullName>
    </submittedName>
</protein>
<evidence type="ECO:0000313" key="2">
    <source>
        <dbReference type="Proteomes" id="UP001059617"/>
    </source>
</evidence>
<dbReference type="RefSeq" id="WP_259856375.1">
    <property type="nucleotide sequence ID" value="NZ_BAAAST010000214.1"/>
</dbReference>
<evidence type="ECO:0000313" key="1">
    <source>
        <dbReference type="EMBL" id="UWP78932.1"/>
    </source>
</evidence>
<reference evidence="1" key="2">
    <citation type="submission" date="2022-09" db="EMBL/GenBank/DDBJ databases">
        <title>Biosynthetic gene clusters of Dactylosporangioum fulvum.</title>
        <authorList>
            <person name="Caradec T."/>
        </authorList>
    </citation>
    <scope>NUCLEOTIDE SEQUENCE</scope>
    <source>
        <strain evidence="1">NRRL B-16292</strain>
    </source>
</reference>
<dbReference type="Proteomes" id="UP001059617">
    <property type="component" value="Chromosome"/>
</dbReference>
<proteinExistence type="predicted"/>
<accession>A0ABY5VML4</accession>
<keyword evidence="2" id="KW-1185">Reference proteome</keyword>
<dbReference type="EMBL" id="CP073720">
    <property type="protein sequence ID" value="UWP78932.1"/>
    <property type="molecule type" value="Genomic_DNA"/>
</dbReference>